<feature type="compositionally biased region" description="Basic and acidic residues" evidence="1">
    <location>
        <begin position="314"/>
        <end position="326"/>
    </location>
</feature>
<gene>
    <name evidence="5" type="ORF">FNF27_07422</name>
    <name evidence="3" type="ORF">FNF28_06682</name>
    <name evidence="2" type="ORF">FNF29_03550</name>
    <name evidence="4" type="ORF">FNF31_03897</name>
</gene>
<evidence type="ECO:0000313" key="4">
    <source>
        <dbReference type="EMBL" id="KAA0161283.1"/>
    </source>
</evidence>
<keyword evidence="7" id="KW-1185">Reference proteome</keyword>
<proteinExistence type="predicted"/>
<evidence type="ECO:0000313" key="9">
    <source>
        <dbReference type="Proteomes" id="UP000325113"/>
    </source>
</evidence>
<dbReference type="Proteomes" id="UP000322899">
    <property type="component" value="Unassembled WGS sequence"/>
</dbReference>
<feature type="region of interest" description="Disordered" evidence="1">
    <location>
        <begin position="304"/>
        <end position="355"/>
    </location>
</feature>
<protein>
    <submittedName>
        <fullName evidence="2">Uncharacterized protein</fullName>
    </submittedName>
</protein>
<evidence type="ECO:0000313" key="2">
    <source>
        <dbReference type="EMBL" id="KAA0153030.1"/>
    </source>
</evidence>
<evidence type="ECO:0000313" key="5">
    <source>
        <dbReference type="EMBL" id="KAA0166971.1"/>
    </source>
</evidence>
<evidence type="ECO:0000313" key="8">
    <source>
        <dbReference type="Proteomes" id="UP000324907"/>
    </source>
</evidence>
<sequence>MAMAGLMLRRVARRAATAPVAWSPLLSEVAKRLASTSPMSPEAMVEALKRGDLQAVKDALPAAQRQRVPSGADQEALGAPADLETLLKQQAEAQVVLAEQLKAVEETEEWQEYKGEVEFELDVLRSRYSQSGEPMTPQRTAQFQAHHRKLQMTIMERAAEKAANKLFLSMTSKERDKMRREFQELEATGMSLDEDDAMELQPFQTSELDAGMSNLRLALLTKAYEEGRISKEELDKQRAAEQAGVAASRLKDPERRRMHEEAVAAVGKGVPAMPSIAASASKEVKEKASIEDRLLAMRAKVRDQEMQELSAQVERQRALDRAEGIIEKQQSARGAKDTEVGSDSDSDSAAEASDR</sequence>
<evidence type="ECO:0000256" key="1">
    <source>
        <dbReference type="SAM" id="MobiDB-lite"/>
    </source>
</evidence>
<name>A0A5A8CLP9_CAFRO</name>
<comment type="caution">
    <text evidence="2">The sequence shown here is derived from an EMBL/GenBank/DDBJ whole genome shotgun (WGS) entry which is preliminary data.</text>
</comment>
<dbReference type="Proteomes" id="UP000324907">
    <property type="component" value="Unassembled WGS sequence"/>
</dbReference>
<dbReference type="EMBL" id="VLTN01000018">
    <property type="protein sequence ID" value="KAA0153030.1"/>
    <property type="molecule type" value="Genomic_DNA"/>
</dbReference>
<dbReference type="EMBL" id="VLTO01000084">
    <property type="protein sequence ID" value="KAA0166971.1"/>
    <property type="molecule type" value="Genomic_DNA"/>
</dbReference>
<dbReference type="AlphaFoldDB" id="A0A5A8CLP9"/>
<dbReference type="Proteomes" id="UP000325113">
    <property type="component" value="Unassembled WGS sequence"/>
</dbReference>
<organism evidence="2 7">
    <name type="scientific">Cafeteria roenbergensis</name>
    <name type="common">Marine flagellate</name>
    <dbReference type="NCBI Taxonomy" id="33653"/>
    <lineage>
        <taxon>Eukaryota</taxon>
        <taxon>Sar</taxon>
        <taxon>Stramenopiles</taxon>
        <taxon>Bigyra</taxon>
        <taxon>Opalozoa</taxon>
        <taxon>Bicosoecida</taxon>
        <taxon>Cafeteriaceae</taxon>
        <taxon>Cafeteria</taxon>
    </lineage>
</organism>
<reference evidence="6 7" key="1">
    <citation type="submission" date="2019-07" db="EMBL/GenBank/DDBJ databases">
        <title>Genomes of Cafeteria roenbergensis.</title>
        <authorList>
            <person name="Fischer M.G."/>
            <person name="Hackl T."/>
            <person name="Roman M."/>
        </authorList>
    </citation>
    <scope>NUCLEOTIDE SEQUENCE [LARGE SCALE GENOMIC DNA]</scope>
    <source>
        <strain evidence="2 7">BVI</strain>
        <strain evidence="4 9">Cflag</strain>
        <strain evidence="5 6">E4-10P</strain>
        <strain evidence="3 8">RCC970-E3</strain>
    </source>
</reference>
<accession>A0A5A8CLP9</accession>
<dbReference type="EMBL" id="VLTM01000037">
    <property type="protein sequence ID" value="KAA0161283.1"/>
    <property type="molecule type" value="Genomic_DNA"/>
</dbReference>
<evidence type="ECO:0000313" key="6">
    <source>
        <dbReference type="Proteomes" id="UP000322899"/>
    </source>
</evidence>
<dbReference type="Proteomes" id="UP000323011">
    <property type="component" value="Unassembled WGS sequence"/>
</dbReference>
<evidence type="ECO:0000313" key="3">
    <source>
        <dbReference type="EMBL" id="KAA0155822.1"/>
    </source>
</evidence>
<dbReference type="EMBL" id="VLTL01000179">
    <property type="protein sequence ID" value="KAA0155822.1"/>
    <property type="molecule type" value="Genomic_DNA"/>
</dbReference>
<evidence type="ECO:0000313" key="7">
    <source>
        <dbReference type="Proteomes" id="UP000323011"/>
    </source>
</evidence>